<reference evidence="1" key="1">
    <citation type="submission" date="2016-05" db="EMBL/GenBank/DDBJ databases">
        <authorList>
            <person name="Lavstsen T."/>
            <person name="Jespersen J.S."/>
        </authorList>
    </citation>
    <scope>NUCLEOTIDE SEQUENCE</scope>
    <source>
        <tissue evidence="1">Brain</tissue>
    </source>
</reference>
<organism evidence="1">
    <name type="scientific">Nothobranchius pienaari</name>
    <dbReference type="NCBI Taxonomy" id="704102"/>
    <lineage>
        <taxon>Eukaryota</taxon>
        <taxon>Metazoa</taxon>
        <taxon>Chordata</taxon>
        <taxon>Craniata</taxon>
        <taxon>Vertebrata</taxon>
        <taxon>Euteleostomi</taxon>
        <taxon>Actinopterygii</taxon>
        <taxon>Neopterygii</taxon>
        <taxon>Teleostei</taxon>
        <taxon>Neoteleostei</taxon>
        <taxon>Acanthomorphata</taxon>
        <taxon>Ovalentaria</taxon>
        <taxon>Atherinomorphae</taxon>
        <taxon>Cyprinodontiformes</taxon>
        <taxon>Nothobranchiidae</taxon>
        <taxon>Nothobranchius</taxon>
    </lineage>
</organism>
<dbReference type="EMBL" id="HAEG01006839">
    <property type="protein sequence ID" value="SBR77752.1"/>
    <property type="molecule type" value="Transcribed_RNA"/>
</dbReference>
<proteinExistence type="predicted"/>
<reference evidence="1" key="2">
    <citation type="submission" date="2016-06" db="EMBL/GenBank/DDBJ databases">
        <title>The genome of a short-lived fish provides insights into sex chromosome evolution and the genetic control of aging.</title>
        <authorList>
            <person name="Reichwald K."/>
            <person name="Felder M."/>
            <person name="Petzold A."/>
            <person name="Koch P."/>
            <person name="Groth M."/>
            <person name="Platzer M."/>
        </authorList>
    </citation>
    <scope>NUCLEOTIDE SEQUENCE</scope>
    <source>
        <tissue evidence="1">Brain</tissue>
    </source>
</reference>
<sequence length="63" mass="7617">FAVRMLMERCRERQTPLCLCRCRNCPRRGTKRGAVVLHEKFWSGREVCWVKRAVRQQRGVRQQ</sequence>
<evidence type="ECO:0000313" key="1">
    <source>
        <dbReference type="EMBL" id="SBR77752.1"/>
    </source>
</evidence>
<feature type="non-terminal residue" evidence="1">
    <location>
        <position position="63"/>
    </location>
</feature>
<protein>
    <submittedName>
        <fullName evidence="1">Uncharacterized protein</fullName>
    </submittedName>
</protein>
<name>A0A1A8P9S0_9TELE</name>
<feature type="non-terminal residue" evidence="1">
    <location>
        <position position="1"/>
    </location>
</feature>
<accession>A0A1A8P9S0</accession>
<dbReference type="AlphaFoldDB" id="A0A1A8P9S0"/>
<gene>
    <name evidence="1" type="primary">Nfu_g_1_019618</name>
</gene>